<gene>
    <name evidence="2" type="ORF">HNQ64_003167</name>
</gene>
<evidence type="ECO:0000313" key="2">
    <source>
        <dbReference type="EMBL" id="MBB5038902.1"/>
    </source>
</evidence>
<organism evidence="2 3">
    <name type="scientific">Prosthecobacter dejongeii</name>
    <dbReference type="NCBI Taxonomy" id="48465"/>
    <lineage>
        <taxon>Bacteria</taxon>
        <taxon>Pseudomonadati</taxon>
        <taxon>Verrucomicrobiota</taxon>
        <taxon>Verrucomicrobiia</taxon>
        <taxon>Verrucomicrobiales</taxon>
        <taxon>Verrucomicrobiaceae</taxon>
        <taxon>Prosthecobacter</taxon>
    </lineage>
</organism>
<dbReference type="Pfam" id="PF18475">
    <property type="entry name" value="PIN7"/>
    <property type="match status" value="1"/>
</dbReference>
<feature type="domain" description="PIN-like" evidence="1">
    <location>
        <begin position="11"/>
        <end position="109"/>
    </location>
</feature>
<comment type="caution">
    <text evidence="2">The sequence shown here is derived from an EMBL/GenBank/DDBJ whole genome shotgun (WGS) entry which is preliminary data.</text>
</comment>
<evidence type="ECO:0000259" key="1">
    <source>
        <dbReference type="Pfam" id="PF18475"/>
    </source>
</evidence>
<dbReference type="EMBL" id="JACHIF010000006">
    <property type="protein sequence ID" value="MBB5038902.1"/>
    <property type="molecule type" value="Genomic_DNA"/>
</dbReference>
<dbReference type="InterPro" id="IPR041494">
    <property type="entry name" value="PIN7"/>
</dbReference>
<proteinExistence type="predicted"/>
<accession>A0A7W7YMS1</accession>
<sequence length="238" mass="26820">MIPLAPSHHVFVDFENVHELDLSLVGRRGFQFTLMMGAKQTKLGVEVVEKLLQHSEAVQIIRLQSIGKNALDFALSYYVGQAVLSYPGGQYHIVSKDTGYDPLVQHLRSRQVAVSRHDDFRNLIESHPETPMVHPEVVKTSVVEKVPATKLNGAELEPVIHVAKKVSSPKPVGTEFERVVTFLRGTASRPKREKTLLNHLAAFMKKEVNSPEIPKMIQRLIQSGRVKMDTQRALTYHF</sequence>
<dbReference type="RefSeq" id="WP_184210126.1">
    <property type="nucleotide sequence ID" value="NZ_JACHIF010000006.1"/>
</dbReference>
<name>A0A7W7YMS1_9BACT</name>
<dbReference type="Proteomes" id="UP000534294">
    <property type="component" value="Unassembled WGS sequence"/>
</dbReference>
<keyword evidence="3" id="KW-1185">Reference proteome</keyword>
<dbReference type="AlphaFoldDB" id="A0A7W7YMS1"/>
<reference evidence="2 3" key="1">
    <citation type="submission" date="2020-08" db="EMBL/GenBank/DDBJ databases">
        <title>Genomic Encyclopedia of Type Strains, Phase IV (KMG-IV): sequencing the most valuable type-strain genomes for metagenomic binning, comparative biology and taxonomic classification.</title>
        <authorList>
            <person name="Goeker M."/>
        </authorList>
    </citation>
    <scope>NUCLEOTIDE SEQUENCE [LARGE SCALE GENOMIC DNA]</scope>
    <source>
        <strain evidence="2 3">DSM 12251</strain>
    </source>
</reference>
<protein>
    <recommendedName>
        <fullName evidence="1">PIN-like domain-containing protein</fullName>
    </recommendedName>
</protein>
<evidence type="ECO:0000313" key="3">
    <source>
        <dbReference type="Proteomes" id="UP000534294"/>
    </source>
</evidence>